<reference evidence="10 11" key="1">
    <citation type="submission" date="2024-06" db="EMBL/GenBank/DDBJ databases">
        <authorList>
            <person name="Kraege A."/>
            <person name="Thomma B."/>
        </authorList>
    </citation>
    <scope>NUCLEOTIDE SEQUENCE [LARGE SCALE GENOMIC DNA]</scope>
</reference>
<dbReference type="Pfam" id="PF05698">
    <property type="entry name" value="Trigger_C"/>
    <property type="match status" value="1"/>
</dbReference>
<evidence type="ECO:0000256" key="5">
    <source>
        <dbReference type="ARBA" id="ARBA00023186"/>
    </source>
</evidence>
<keyword evidence="11" id="KW-1185">Reference proteome</keyword>
<accession>A0ABP1FJ15</accession>
<keyword evidence="5" id="KW-0143">Chaperone</keyword>
<dbReference type="Gene3D" id="1.10.3120.10">
    <property type="entry name" value="Trigger factor, C-terminal domain"/>
    <property type="match status" value="1"/>
</dbReference>
<evidence type="ECO:0000313" key="10">
    <source>
        <dbReference type="EMBL" id="CAL5219954.1"/>
    </source>
</evidence>
<dbReference type="InterPro" id="IPR001179">
    <property type="entry name" value="PPIase_FKBP_dom"/>
</dbReference>
<feature type="domain" description="PPIase FKBP-type" evidence="9">
    <location>
        <begin position="278"/>
        <end position="335"/>
    </location>
</feature>
<evidence type="ECO:0000259" key="9">
    <source>
        <dbReference type="PROSITE" id="PS50059"/>
    </source>
</evidence>
<dbReference type="EC" id="5.2.1.8" evidence="3 7"/>
<evidence type="ECO:0000256" key="1">
    <source>
        <dbReference type="ARBA" id="ARBA00000971"/>
    </source>
</evidence>
<dbReference type="Pfam" id="PF05697">
    <property type="entry name" value="Trigger_N"/>
    <property type="match status" value="1"/>
</dbReference>
<dbReference type="PANTHER" id="PTHR30560">
    <property type="entry name" value="TRIGGER FACTOR CHAPERONE AND PEPTIDYL-PROLYL CIS/TRANS ISOMERASE"/>
    <property type="match status" value="1"/>
</dbReference>
<dbReference type="PROSITE" id="PS50059">
    <property type="entry name" value="FKBP_PPIASE"/>
    <property type="match status" value="1"/>
</dbReference>
<evidence type="ECO:0000256" key="7">
    <source>
        <dbReference type="PROSITE-ProRule" id="PRU00277"/>
    </source>
</evidence>
<dbReference type="SUPFAM" id="SSF102735">
    <property type="entry name" value="Trigger factor ribosome-binding domain"/>
    <property type="match status" value="1"/>
</dbReference>
<dbReference type="PANTHER" id="PTHR30560:SF3">
    <property type="entry name" value="TRIGGER FACTOR-LIKE PROTEIN TIG, CHLOROPLASTIC"/>
    <property type="match status" value="1"/>
</dbReference>
<evidence type="ECO:0000313" key="11">
    <source>
        <dbReference type="Proteomes" id="UP001497392"/>
    </source>
</evidence>
<proteinExistence type="inferred from homology"/>
<comment type="similarity">
    <text evidence="2">Belongs to the FKBP-type PPIase family. Tig subfamily.</text>
</comment>
<dbReference type="InterPro" id="IPR036611">
    <property type="entry name" value="Trigger_fac_ribosome-bd_sf"/>
</dbReference>
<evidence type="ECO:0000256" key="2">
    <source>
        <dbReference type="ARBA" id="ARBA00005464"/>
    </source>
</evidence>
<dbReference type="SUPFAM" id="SSF54534">
    <property type="entry name" value="FKBP-like"/>
    <property type="match status" value="1"/>
</dbReference>
<name>A0ABP1FJ15_9CHLO</name>
<organism evidence="10 11">
    <name type="scientific">Coccomyxa viridis</name>
    <dbReference type="NCBI Taxonomy" id="1274662"/>
    <lineage>
        <taxon>Eukaryota</taxon>
        <taxon>Viridiplantae</taxon>
        <taxon>Chlorophyta</taxon>
        <taxon>core chlorophytes</taxon>
        <taxon>Trebouxiophyceae</taxon>
        <taxon>Trebouxiophyceae incertae sedis</taxon>
        <taxon>Coccomyxaceae</taxon>
        <taxon>Coccomyxa</taxon>
    </lineage>
</organism>
<evidence type="ECO:0000256" key="6">
    <source>
        <dbReference type="ARBA" id="ARBA00023235"/>
    </source>
</evidence>
<gene>
    <name evidence="10" type="primary">g1886</name>
    <name evidence="10" type="ORF">VP750_LOCUS1613</name>
</gene>
<comment type="catalytic activity">
    <reaction evidence="1 7">
        <text>[protein]-peptidylproline (omega=180) = [protein]-peptidylproline (omega=0)</text>
        <dbReference type="Rhea" id="RHEA:16237"/>
        <dbReference type="Rhea" id="RHEA-COMP:10747"/>
        <dbReference type="Rhea" id="RHEA-COMP:10748"/>
        <dbReference type="ChEBI" id="CHEBI:83833"/>
        <dbReference type="ChEBI" id="CHEBI:83834"/>
        <dbReference type="EC" id="5.2.1.8"/>
    </reaction>
</comment>
<feature type="region of interest" description="Disordered" evidence="8">
    <location>
        <begin position="77"/>
        <end position="106"/>
    </location>
</feature>
<dbReference type="InterPro" id="IPR008881">
    <property type="entry name" value="Trigger_fac_ribosome-bd_bac"/>
</dbReference>
<dbReference type="Pfam" id="PF00254">
    <property type="entry name" value="FKBP_C"/>
    <property type="match status" value="1"/>
</dbReference>
<sequence>MRTTAAQLRANLLQCQHLRGPSPSARVIHNGVQGLRKSCRATPRHQSQSRRCFRVQAELPSIPGLADAGLALTEGALPGSADEKRSSQDVASNGSSEAQNGQIKVKEERLANSNMRLEVTVPVEMLQKAKQKALKQLRADADIPGFRKGQKIPDRIIIDDAGGKDVLVGGIVEAALNAALPLALGRYNTKAIEGSERIEEDFAALKGRLDMEKPLIFHVNLDVRQPHSWKMPYKDIKVEVPSIGTPEEDPKTVDLKLRQVQKEKGTMKVATGRPLKMGDIAIVNFQATRTDNNELITGSQQRGMRLDTDLGDRALGIAGVVEGIMGMNVGEKRALESVVGDAWWEPEGLAGVPVRCDVTLREIFEWDLAELTDELVRGAFDGIENLQQLREAFSVATVAQREYDQREKVHEALIKAVADCVDAEVPESVIRQVGENEYQAKLHEMQMKEAMPYEELNKLVNEDLLNQYIESRRAVLAEIELSSVGMNDIFEKEGLKVTDDELRAEVDSVTEEFGQNGQAFDKERLQEQAMEVLKAGKTLEWLEKNVTVVIK</sequence>
<keyword evidence="6 7" id="KW-0413">Isomerase</keyword>
<protein>
    <recommendedName>
        <fullName evidence="3 7">peptidylprolyl isomerase</fullName>
        <ecNumber evidence="3 7">5.2.1.8</ecNumber>
    </recommendedName>
</protein>
<evidence type="ECO:0000256" key="8">
    <source>
        <dbReference type="SAM" id="MobiDB-lite"/>
    </source>
</evidence>
<evidence type="ECO:0000256" key="3">
    <source>
        <dbReference type="ARBA" id="ARBA00013194"/>
    </source>
</evidence>
<feature type="compositionally biased region" description="Polar residues" evidence="8">
    <location>
        <begin position="88"/>
        <end position="102"/>
    </location>
</feature>
<dbReference type="InterPro" id="IPR046357">
    <property type="entry name" value="PPIase_dom_sf"/>
</dbReference>
<evidence type="ECO:0000256" key="4">
    <source>
        <dbReference type="ARBA" id="ARBA00023110"/>
    </source>
</evidence>
<dbReference type="Proteomes" id="UP001497392">
    <property type="component" value="Unassembled WGS sequence"/>
</dbReference>
<dbReference type="InterPro" id="IPR005215">
    <property type="entry name" value="Trig_fac"/>
</dbReference>
<dbReference type="SUPFAM" id="SSF109998">
    <property type="entry name" value="Triger factor/SurA peptide-binding domain-like"/>
    <property type="match status" value="1"/>
</dbReference>
<dbReference type="InterPro" id="IPR027304">
    <property type="entry name" value="Trigger_fact/SurA_dom_sf"/>
</dbReference>
<keyword evidence="4 7" id="KW-0697">Rotamase</keyword>
<comment type="caution">
    <text evidence="10">The sequence shown here is derived from an EMBL/GenBank/DDBJ whole genome shotgun (WGS) entry which is preliminary data.</text>
</comment>
<dbReference type="Gene3D" id="3.10.50.40">
    <property type="match status" value="1"/>
</dbReference>
<dbReference type="Gene3D" id="3.30.70.1050">
    <property type="entry name" value="Trigger factor ribosome-binding domain"/>
    <property type="match status" value="1"/>
</dbReference>
<dbReference type="InterPro" id="IPR037041">
    <property type="entry name" value="Trigger_fac_C_sf"/>
</dbReference>
<dbReference type="EMBL" id="CAXHTA020000002">
    <property type="protein sequence ID" value="CAL5219954.1"/>
    <property type="molecule type" value="Genomic_DNA"/>
</dbReference>
<dbReference type="InterPro" id="IPR008880">
    <property type="entry name" value="Trigger_fac_C"/>
</dbReference>